<evidence type="ECO:0000256" key="6">
    <source>
        <dbReference type="PROSITE-ProRule" id="PRU01015"/>
    </source>
</evidence>
<dbReference type="EMBL" id="BLZA01000053">
    <property type="protein sequence ID" value="GHJ89982.1"/>
    <property type="molecule type" value="Genomic_DNA"/>
</dbReference>
<reference evidence="10" key="1">
    <citation type="submission" date="2020-07" db="EMBL/GenBank/DDBJ databases">
        <title>Draft Genome Sequence of a Deep-Sea Yeast, Naganishia (Cryptococcus) liquefaciens strain N6.</title>
        <authorList>
            <person name="Han Y.W."/>
            <person name="Kajitani R."/>
            <person name="Morimoto H."/>
            <person name="Parhat M."/>
            <person name="Tsubouchi H."/>
            <person name="Bakenova O."/>
            <person name="Ogata M."/>
            <person name="Argunhan B."/>
            <person name="Aoki R."/>
            <person name="Kajiwara S."/>
            <person name="Itoh T."/>
            <person name="Iwasaki H."/>
        </authorList>
    </citation>
    <scope>NUCLEOTIDE SEQUENCE</scope>
    <source>
        <strain evidence="10">N6</strain>
    </source>
</reference>
<protein>
    <recommendedName>
        <fullName evidence="1">type I protein arginine methyltransferase</fullName>
        <ecNumber evidence="1">2.1.1.319</ecNumber>
    </recommendedName>
</protein>
<dbReference type="InterPro" id="IPR041698">
    <property type="entry name" value="Methyltransf_25"/>
</dbReference>
<dbReference type="GO" id="GO:0042054">
    <property type="term" value="F:histone methyltransferase activity"/>
    <property type="evidence" value="ECO:0007669"/>
    <property type="project" value="TreeGrafter"/>
</dbReference>
<gene>
    <name evidence="10" type="ORF">NliqN6_6384</name>
</gene>
<feature type="region of interest" description="Disordered" evidence="7">
    <location>
        <begin position="1"/>
        <end position="22"/>
    </location>
</feature>
<dbReference type="FunFam" id="3.40.50.150:FF:000003">
    <property type="entry name" value="Blast:Protein arginine N-methyltransferase 1"/>
    <property type="match status" value="1"/>
</dbReference>
<organism evidence="10 11">
    <name type="scientific">Naganishia liquefaciens</name>
    <dbReference type="NCBI Taxonomy" id="104408"/>
    <lineage>
        <taxon>Eukaryota</taxon>
        <taxon>Fungi</taxon>
        <taxon>Dikarya</taxon>
        <taxon>Basidiomycota</taxon>
        <taxon>Agaricomycotina</taxon>
        <taxon>Tremellomycetes</taxon>
        <taxon>Filobasidiales</taxon>
        <taxon>Filobasidiaceae</taxon>
        <taxon>Naganishia</taxon>
    </lineage>
</organism>
<dbReference type="Gene3D" id="2.70.160.11">
    <property type="entry name" value="Hnrnp arginine n-methyltransferase1"/>
    <property type="match status" value="1"/>
</dbReference>
<evidence type="ECO:0000259" key="9">
    <source>
        <dbReference type="Pfam" id="PF22528"/>
    </source>
</evidence>
<dbReference type="Pfam" id="PF22528">
    <property type="entry name" value="PRMT_C"/>
    <property type="match status" value="1"/>
</dbReference>
<keyword evidence="3 6" id="KW-0808">Transferase</keyword>
<dbReference type="GO" id="GO:0005634">
    <property type="term" value="C:nucleus"/>
    <property type="evidence" value="ECO:0007669"/>
    <property type="project" value="TreeGrafter"/>
</dbReference>
<accession>A0A8H3YJA8</accession>
<dbReference type="EC" id="2.1.1.319" evidence="1"/>
<keyword evidence="4 6" id="KW-0949">S-adenosyl-L-methionine</keyword>
<dbReference type="AlphaFoldDB" id="A0A8H3YJA8"/>
<keyword evidence="2 6" id="KW-0489">Methyltransferase</keyword>
<dbReference type="PANTHER" id="PTHR11006">
    <property type="entry name" value="PROTEIN ARGININE N-METHYLTRANSFERASE"/>
    <property type="match status" value="1"/>
</dbReference>
<dbReference type="InterPro" id="IPR055135">
    <property type="entry name" value="PRMT_dom"/>
</dbReference>
<evidence type="ECO:0000256" key="5">
    <source>
        <dbReference type="ARBA" id="ARBA00049303"/>
    </source>
</evidence>
<evidence type="ECO:0000256" key="2">
    <source>
        <dbReference type="ARBA" id="ARBA00022603"/>
    </source>
</evidence>
<dbReference type="CDD" id="cd02440">
    <property type="entry name" value="AdoMet_MTases"/>
    <property type="match status" value="1"/>
</dbReference>
<evidence type="ECO:0000256" key="4">
    <source>
        <dbReference type="ARBA" id="ARBA00022691"/>
    </source>
</evidence>
<dbReference type="OrthoDB" id="7848332at2759"/>
<dbReference type="InterPro" id="IPR029063">
    <property type="entry name" value="SAM-dependent_MTases_sf"/>
</dbReference>
<dbReference type="PANTHER" id="PTHR11006:SF53">
    <property type="entry name" value="PROTEIN ARGININE N-METHYLTRANSFERASE 3"/>
    <property type="match status" value="1"/>
</dbReference>
<evidence type="ECO:0000256" key="7">
    <source>
        <dbReference type="SAM" id="MobiDB-lite"/>
    </source>
</evidence>
<sequence>MSNHVTQPEPAAASTMVPPTQGEAAGEAFTSKDYYADSYAHFGIHEEMLKDTVRTLSYKNAIMQNPHLFKDKVVLDVGCGTGILSMFAAKAGAKLVIGIDMSNILGEAEKIIEANGFKDKIVLIKGKLEEVTLPVEKVDIIISEWMGYMLLFESMLDTVILARDKYLAPGGLLFPDKCTVYLAGIEDAEYKEEKIGFWNDVYGFDYSSIIPTVMREPLVDCVDMKAVVTKPCAVRHIDLNTVTVEELAFKVPFDLKAERSDYIHAFLGWFDCSFDACHKPVKFSTGPHAKYTHWKQTVFYTQEPLTVNEGERITGTFALAPNKRNHRDLDISIDWEVHGQFAEKNSMQYQMS</sequence>
<keyword evidence="11" id="KW-1185">Reference proteome</keyword>
<proteinExistence type="predicted"/>
<feature type="domain" description="Methyltransferase" evidence="8">
    <location>
        <begin position="74"/>
        <end position="171"/>
    </location>
</feature>
<dbReference type="Proteomes" id="UP000620104">
    <property type="component" value="Unassembled WGS sequence"/>
</dbReference>
<dbReference type="InterPro" id="IPR025799">
    <property type="entry name" value="Arg_MeTrfase"/>
</dbReference>
<evidence type="ECO:0000256" key="1">
    <source>
        <dbReference type="ARBA" id="ARBA00011925"/>
    </source>
</evidence>
<dbReference type="PROSITE" id="PS51678">
    <property type="entry name" value="SAM_MT_PRMT"/>
    <property type="match status" value="1"/>
</dbReference>
<evidence type="ECO:0000259" key="8">
    <source>
        <dbReference type="Pfam" id="PF13649"/>
    </source>
</evidence>
<dbReference type="GO" id="GO:0032259">
    <property type="term" value="P:methylation"/>
    <property type="evidence" value="ECO:0007669"/>
    <property type="project" value="UniProtKB-KW"/>
</dbReference>
<feature type="domain" description="Protein arginine N-methyltransferase" evidence="9">
    <location>
        <begin position="176"/>
        <end position="340"/>
    </location>
</feature>
<name>A0A8H3YJA8_9TREE</name>
<dbReference type="Pfam" id="PF13649">
    <property type="entry name" value="Methyltransf_25"/>
    <property type="match status" value="1"/>
</dbReference>
<evidence type="ECO:0000313" key="10">
    <source>
        <dbReference type="EMBL" id="GHJ89982.1"/>
    </source>
</evidence>
<evidence type="ECO:0000256" key="3">
    <source>
        <dbReference type="ARBA" id="ARBA00022679"/>
    </source>
</evidence>
<dbReference type="Gene3D" id="3.40.50.150">
    <property type="entry name" value="Vaccinia Virus protein VP39"/>
    <property type="match status" value="1"/>
</dbReference>
<dbReference type="SUPFAM" id="SSF53335">
    <property type="entry name" value="S-adenosyl-L-methionine-dependent methyltransferases"/>
    <property type="match status" value="1"/>
</dbReference>
<comment type="caution">
    <text evidence="10">The sequence shown here is derived from an EMBL/GenBank/DDBJ whole genome shotgun (WGS) entry which is preliminary data.</text>
</comment>
<evidence type="ECO:0000313" key="11">
    <source>
        <dbReference type="Proteomes" id="UP000620104"/>
    </source>
</evidence>
<comment type="catalytic activity">
    <reaction evidence="5">
        <text>L-arginyl-[protein] + S-adenosyl-L-methionine = N(omega)-methyl-L-arginyl-[protein] + S-adenosyl-L-homocysteine + H(+)</text>
        <dbReference type="Rhea" id="RHEA:48100"/>
        <dbReference type="Rhea" id="RHEA-COMP:10532"/>
        <dbReference type="Rhea" id="RHEA-COMP:11990"/>
        <dbReference type="ChEBI" id="CHEBI:15378"/>
        <dbReference type="ChEBI" id="CHEBI:29965"/>
        <dbReference type="ChEBI" id="CHEBI:57856"/>
        <dbReference type="ChEBI" id="CHEBI:59789"/>
        <dbReference type="ChEBI" id="CHEBI:65280"/>
    </reaction>
    <physiologicalReaction direction="left-to-right" evidence="5">
        <dbReference type="Rhea" id="RHEA:48101"/>
    </physiologicalReaction>
</comment>
<dbReference type="FunFam" id="2.70.160.11:FF:000001">
    <property type="entry name" value="Blast:Protein arginine N-methyltransferase 1"/>
    <property type="match status" value="1"/>
</dbReference>
<dbReference type="GO" id="GO:0035242">
    <property type="term" value="F:protein-arginine omega-N asymmetric methyltransferase activity"/>
    <property type="evidence" value="ECO:0007669"/>
    <property type="project" value="UniProtKB-EC"/>
</dbReference>